<dbReference type="KEGG" id="tes:BW730_07195"/>
<dbReference type="PROSITE" id="PS51257">
    <property type="entry name" value="PROKAR_LIPOPROTEIN"/>
    <property type="match status" value="1"/>
</dbReference>
<dbReference type="STRING" id="1332264.BW730_07195"/>
<organism evidence="2 3">
    <name type="scientific">Tessaracoccus aquimaris</name>
    <dbReference type="NCBI Taxonomy" id="1332264"/>
    <lineage>
        <taxon>Bacteria</taxon>
        <taxon>Bacillati</taxon>
        <taxon>Actinomycetota</taxon>
        <taxon>Actinomycetes</taxon>
        <taxon>Propionibacteriales</taxon>
        <taxon>Propionibacteriaceae</taxon>
        <taxon>Tessaracoccus</taxon>
    </lineage>
</organism>
<keyword evidence="1" id="KW-0732">Signal</keyword>
<gene>
    <name evidence="2" type="ORF">BW730_07195</name>
</gene>
<dbReference type="RefSeq" id="WP_077685647.1">
    <property type="nucleotide sequence ID" value="NZ_CP019606.1"/>
</dbReference>
<dbReference type="EMBL" id="CP019606">
    <property type="protein sequence ID" value="AQP47318.1"/>
    <property type="molecule type" value="Genomic_DNA"/>
</dbReference>
<dbReference type="Proteomes" id="UP000188145">
    <property type="component" value="Chromosome"/>
</dbReference>
<dbReference type="InterPro" id="IPR050490">
    <property type="entry name" value="Bact_solute-bd_prot1"/>
</dbReference>
<sequence length="437" mass="46355">MKRAIRSVKALSVAVVACLGVAACSPATSDPAQTGSPGAPQATEMTFWHNATTGDGKAFWDNLVSEFEASHPGVTIRAQAVQNEDFDGKLQTALNSPDAPDVFMQRGGLKMHDMVDAGLLRDVSGAVTDTQREELGQGAIEAMTYQDKVWAMPDTILPGGIWYSQDLFDKAGITEAPKTMDDLFAAIDKLKAAGITPIALGAKDAWPAAHWYYWLALRECSPETLDATIEARKFEDQCWTKAGESLEKLVAAKPFQDGLLTTPAQQGAGSSAGLLANHKAAMELMGAWNAGVIKDLTPNKEPLADLSWFPFPEIPGSKGAPGAVMGGMGGYSCSADAPEQLCFEFLQTIVKADSQIAYYKAFSVPPLNSKAKEAVTEPFNIAIMDGLANASFVSDWLDTRLGQNVGNALNTAVVDLLAGKGDAQHLIDSVNAAAAKE</sequence>
<keyword evidence="3" id="KW-1185">Reference proteome</keyword>
<dbReference type="AlphaFoldDB" id="A0A1Q2CMG6"/>
<dbReference type="InterPro" id="IPR006059">
    <property type="entry name" value="SBP"/>
</dbReference>
<feature type="signal peptide" evidence="1">
    <location>
        <begin position="1"/>
        <end position="29"/>
    </location>
</feature>
<dbReference type="Gene3D" id="3.40.190.10">
    <property type="entry name" value="Periplasmic binding protein-like II"/>
    <property type="match status" value="2"/>
</dbReference>
<protein>
    <submittedName>
        <fullName evidence="2">Sugar ABC transporter substrate-binding protein</fullName>
    </submittedName>
</protein>
<evidence type="ECO:0000313" key="3">
    <source>
        <dbReference type="Proteomes" id="UP000188145"/>
    </source>
</evidence>
<dbReference type="SUPFAM" id="SSF53850">
    <property type="entry name" value="Periplasmic binding protein-like II"/>
    <property type="match status" value="1"/>
</dbReference>
<dbReference type="Pfam" id="PF01547">
    <property type="entry name" value="SBP_bac_1"/>
    <property type="match status" value="1"/>
</dbReference>
<dbReference type="PANTHER" id="PTHR43649">
    <property type="entry name" value="ARABINOSE-BINDING PROTEIN-RELATED"/>
    <property type="match status" value="1"/>
</dbReference>
<dbReference type="PANTHER" id="PTHR43649:SF14">
    <property type="entry name" value="BLR3389 PROTEIN"/>
    <property type="match status" value="1"/>
</dbReference>
<accession>A0A1Q2CMG6</accession>
<evidence type="ECO:0000256" key="1">
    <source>
        <dbReference type="SAM" id="SignalP"/>
    </source>
</evidence>
<feature type="chain" id="PRO_5012207873" evidence="1">
    <location>
        <begin position="30"/>
        <end position="437"/>
    </location>
</feature>
<name>A0A1Q2CMG6_9ACTN</name>
<evidence type="ECO:0000313" key="2">
    <source>
        <dbReference type="EMBL" id="AQP47318.1"/>
    </source>
</evidence>
<reference evidence="3" key="1">
    <citation type="submission" date="2017-02" db="EMBL/GenBank/DDBJ databases">
        <title>Tessaracoccus aquaemaris sp. nov., isolated from the intestine of a Korean rockfish, Sebastes schlegelii, in a marine aquaculture pond.</title>
        <authorList>
            <person name="Tak E.J."/>
            <person name="Bae J.-W."/>
        </authorList>
    </citation>
    <scope>NUCLEOTIDE SEQUENCE [LARGE SCALE GENOMIC DNA]</scope>
    <source>
        <strain evidence="3">NSG39</strain>
    </source>
</reference>
<dbReference type="OrthoDB" id="358201at2"/>
<proteinExistence type="predicted"/>